<dbReference type="RefSeq" id="WP_166091836.1">
    <property type="nucleotide sequence ID" value="NZ_CP049871.1"/>
</dbReference>
<dbReference type="AlphaFoldDB" id="A0A6G7ZK67"/>
<protein>
    <recommendedName>
        <fullName evidence="4">Lipoprotein</fullName>
    </recommendedName>
</protein>
<keyword evidence="3" id="KW-1185">Reference proteome</keyword>
<reference evidence="2 3" key="1">
    <citation type="submission" date="2020-03" db="EMBL/GenBank/DDBJ databases">
        <title>Sphingomonas sp. nov., isolated from fish.</title>
        <authorList>
            <person name="Hyun D.-W."/>
            <person name="Bae J.-W."/>
        </authorList>
    </citation>
    <scope>NUCLEOTIDE SEQUENCE [LARGE SCALE GENOMIC DNA]</scope>
    <source>
        <strain evidence="2 3">HDW15C</strain>
    </source>
</reference>
<evidence type="ECO:0008006" key="4">
    <source>
        <dbReference type="Google" id="ProtNLM"/>
    </source>
</evidence>
<feature type="chain" id="PRO_5026349319" description="Lipoprotein" evidence="1">
    <location>
        <begin position="21"/>
        <end position="129"/>
    </location>
</feature>
<proteinExistence type="predicted"/>
<sequence length="129" mass="13507">MKKSAALFLLMGLMSGCSDGCQNSAVSTTIAPTGKLKAVLFERSCGATTGFSSQVSLVQATDEPAGPGNVFVADTDRGAASAASWGGPWTELHWLSPHELLVRYDAKARVFANNGRVSGVAVKYEKAVR</sequence>
<organism evidence="2 3">
    <name type="scientific">Sphingomonas sinipercae</name>
    <dbReference type="NCBI Taxonomy" id="2714944"/>
    <lineage>
        <taxon>Bacteria</taxon>
        <taxon>Pseudomonadati</taxon>
        <taxon>Pseudomonadota</taxon>
        <taxon>Alphaproteobacteria</taxon>
        <taxon>Sphingomonadales</taxon>
        <taxon>Sphingomonadaceae</taxon>
        <taxon>Sphingomonas</taxon>
    </lineage>
</organism>
<accession>A0A6G7ZK67</accession>
<keyword evidence="1" id="KW-0732">Signal</keyword>
<evidence type="ECO:0000313" key="3">
    <source>
        <dbReference type="Proteomes" id="UP000502502"/>
    </source>
</evidence>
<name>A0A6G7ZK67_9SPHN</name>
<dbReference type="Proteomes" id="UP000502502">
    <property type="component" value="Chromosome"/>
</dbReference>
<gene>
    <name evidence="2" type="ORF">G7078_00310</name>
</gene>
<evidence type="ECO:0000313" key="2">
    <source>
        <dbReference type="EMBL" id="QIL01387.1"/>
    </source>
</evidence>
<dbReference type="EMBL" id="CP049871">
    <property type="protein sequence ID" value="QIL01387.1"/>
    <property type="molecule type" value="Genomic_DNA"/>
</dbReference>
<feature type="signal peptide" evidence="1">
    <location>
        <begin position="1"/>
        <end position="20"/>
    </location>
</feature>
<evidence type="ECO:0000256" key="1">
    <source>
        <dbReference type="SAM" id="SignalP"/>
    </source>
</evidence>
<dbReference type="PROSITE" id="PS51257">
    <property type="entry name" value="PROKAR_LIPOPROTEIN"/>
    <property type="match status" value="1"/>
</dbReference>
<dbReference type="KEGG" id="ssin:G7078_00310"/>